<accession>E2A7F2</accession>
<keyword evidence="2" id="KW-0716">Sensory transduction</keyword>
<keyword evidence="8" id="KW-0807">Transducer</keyword>
<dbReference type="GO" id="GO:0005549">
    <property type="term" value="F:odorant binding"/>
    <property type="evidence" value="ECO:0007669"/>
    <property type="project" value="InterPro"/>
</dbReference>
<dbReference type="InterPro" id="IPR004117">
    <property type="entry name" value="7tm6_olfct_rcpt"/>
</dbReference>
<evidence type="ECO:0000313" key="10">
    <source>
        <dbReference type="Proteomes" id="UP000000311"/>
    </source>
</evidence>
<sequence>DAIHYALYNNEWYFLDPREAKDLILFMIKTGVPVYFTAGKIFPMTIAMFCSV</sequence>
<keyword evidence="7" id="KW-0675">Receptor</keyword>
<evidence type="ECO:0000256" key="7">
    <source>
        <dbReference type="ARBA" id="ARBA00023170"/>
    </source>
</evidence>
<dbReference type="GO" id="GO:0007165">
    <property type="term" value="P:signal transduction"/>
    <property type="evidence" value="ECO:0007669"/>
    <property type="project" value="UniProtKB-KW"/>
</dbReference>
<keyword evidence="6" id="KW-0472">Membrane</keyword>
<evidence type="ECO:0000256" key="4">
    <source>
        <dbReference type="ARBA" id="ARBA00022725"/>
    </source>
</evidence>
<gene>
    <name evidence="9" type="ORF">EAG_03838</name>
</gene>
<dbReference type="AlphaFoldDB" id="E2A7F2"/>
<dbReference type="OMA" id="IMICAEK"/>
<dbReference type="GO" id="GO:0004984">
    <property type="term" value="F:olfactory receptor activity"/>
    <property type="evidence" value="ECO:0007669"/>
    <property type="project" value="InterPro"/>
</dbReference>
<keyword evidence="3" id="KW-0812">Transmembrane</keyword>
<comment type="subcellular location">
    <subcellularLocation>
        <location evidence="1">Membrane</location>
        <topology evidence="1">Multi-pass membrane protein</topology>
    </subcellularLocation>
</comment>
<dbReference type="GO" id="GO:0016020">
    <property type="term" value="C:membrane"/>
    <property type="evidence" value="ECO:0007669"/>
    <property type="project" value="UniProtKB-SubCell"/>
</dbReference>
<evidence type="ECO:0000313" key="9">
    <source>
        <dbReference type="EMBL" id="EFN70649.1"/>
    </source>
</evidence>
<feature type="non-terminal residue" evidence="9">
    <location>
        <position position="52"/>
    </location>
</feature>
<dbReference type="EMBL" id="GL437329">
    <property type="protein sequence ID" value="EFN70649.1"/>
    <property type="molecule type" value="Genomic_DNA"/>
</dbReference>
<keyword evidence="4" id="KW-0552">Olfaction</keyword>
<evidence type="ECO:0000256" key="1">
    <source>
        <dbReference type="ARBA" id="ARBA00004141"/>
    </source>
</evidence>
<dbReference type="InParanoid" id="E2A7F2"/>
<evidence type="ECO:0000256" key="6">
    <source>
        <dbReference type="ARBA" id="ARBA00023136"/>
    </source>
</evidence>
<feature type="non-terminal residue" evidence="9">
    <location>
        <position position="1"/>
    </location>
</feature>
<dbReference type="Pfam" id="PF02949">
    <property type="entry name" value="7tm_6"/>
    <property type="match status" value="1"/>
</dbReference>
<evidence type="ECO:0000256" key="8">
    <source>
        <dbReference type="ARBA" id="ARBA00023224"/>
    </source>
</evidence>
<evidence type="ECO:0000256" key="3">
    <source>
        <dbReference type="ARBA" id="ARBA00022692"/>
    </source>
</evidence>
<proteinExistence type="predicted"/>
<name>E2A7F2_CAMFO</name>
<evidence type="ECO:0000256" key="2">
    <source>
        <dbReference type="ARBA" id="ARBA00022606"/>
    </source>
</evidence>
<dbReference type="Proteomes" id="UP000000311">
    <property type="component" value="Unassembled WGS sequence"/>
</dbReference>
<organism evidence="10">
    <name type="scientific">Camponotus floridanus</name>
    <name type="common">Florida carpenter ant</name>
    <dbReference type="NCBI Taxonomy" id="104421"/>
    <lineage>
        <taxon>Eukaryota</taxon>
        <taxon>Metazoa</taxon>
        <taxon>Ecdysozoa</taxon>
        <taxon>Arthropoda</taxon>
        <taxon>Hexapoda</taxon>
        <taxon>Insecta</taxon>
        <taxon>Pterygota</taxon>
        <taxon>Neoptera</taxon>
        <taxon>Endopterygota</taxon>
        <taxon>Hymenoptera</taxon>
        <taxon>Apocrita</taxon>
        <taxon>Aculeata</taxon>
        <taxon>Formicoidea</taxon>
        <taxon>Formicidae</taxon>
        <taxon>Formicinae</taxon>
        <taxon>Camponotus</taxon>
    </lineage>
</organism>
<keyword evidence="10" id="KW-1185">Reference proteome</keyword>
<keyword evidence="5" id="KW-1133">Transmembrane helix</keyword>
<reference evidence="9 10" key="1">
    <citation type="journal article" date="2010" name="Science">
        <title>Genomic comparison of the ants Camponotus floridanus and Harpegnathos saltator.</title>
        <authorList>
            <person name="Bonasio R."/>
            <person name="Zhang G."/>
            <person name="Ye C."/>
            <person name="Mutti N.S."/>
            <person name="Fang X."/>
            <person name="Qin N."/>
            <person name="Donahue G."/>
            <person name="Yang P."/>
            <person name="Li Q."/>
            <person name="Li C."/>
            <person name="Zhang P."/>
            <person name="Huang Z."/>
            <person name="Berger S.L."/>
            <person name="Reinberg D."/>
            <person name="Wang J."/>
            <person name="Liebig J."/>
        </authorList>
    </citation>
    <scope>NUCLEOTIDE SEQUENCE [LARGE SCALE GENOMIC DNA]</scope>
    <source>
        <strain evidence="10">C129</strain>
    </source>
</reference>
<protein>
    <submittedName>
        <fullName evidence="9">Uncharacterized protein</fullName>
    </submittedName>
</protein>
<evidence type="ECO:0000256" key="5">
    <source>
        <dbReference type="ARBA" id="ARBA00022989"/>
    </source>
</evidence>